<keyword evidence="2" id="KW-0408">Iron</keyword>
<accession>A0AAE3E7M8</accession>
<evidence type="ECO:0000256" key="3">
    <source>
        <dbReference type="ARBA" id="ARBA00023014"/>
    </source>
</evidence>
<dbReference type="Gene3D" id="3.30.70.20">
    <property type="match status" value="1"/>
</dbReference>
<sequence length="373" mass="40808">MEKAKVYFTDFRTSNGVGLPEKLKRLCRKAGLQTMDLENKFVAIKMHFGELGNIAYLRPNYAKAVADLVKEAGGKPFLTDCNTLYPGSRKNALEHLDCAQENGFNEITTGCHVIIGDGLRGTDDCIVPVEGGVYCKEAYIGRAVMDADVFISLTHFKGHESTGFGGALKNIGMGCGSRAGKMHQHSQGKPVVNADLCRCCKRCAKECGSDAIFFDTGKAVIHEDICKGCGRCIGACSFDAIHNPNDNANEILGCKIAEYTKAVVDGRPHFHISLIVDVSPNCDCHPENDAAILPNIGMFASFDPVALDQACADACLKADPMPNSQLSDNLAKPDWHRHHDHFMDSNPNVRWKETLEHAEKIGLGNREYELIKF</sequence>
<dbReference type="GO" id="GO:0051536">
    <property type="term" value="F:iron-sulfur cluster binding"/>
    <property type="evidence" value="ECO:0007669"/>
    <property type="project" value="UniProtKB-KW"/>
</dbReference>
<feature type="domain" description="4Fe-4S ferredoxin-type" evidence="4">
    <location>
        <begin position="188"/>
        <end position="215"/>
    </location>
</feature>
<keyword evidence="6" id="KW-1185">Reference proteome</keyword>
<dbReference type="PROSITE" id="PS51379">
    <property type="entry name" value="4FE4S_FER_2"/>
    <property type="match status" value="2"/>
</dbReference>
<evidence type="ECO:0000313" key="5">
    <source>
        <dbReference type="EMBL" id="MCC2222767.1"/>
    </source>
</evidence>
<protein>
    <submittedName>
        <fullName evidence="5">DUF362 domain-containing protein</fullName>
    </submittedName>
</protein>
<name>A0AAE3E7M8_9FIRM</name>
<dbReference type="InterPro" id="IPR007160">
    <property type="entry name" value="DUF362"/>
</dbReference>
<evidence type="ECO:0000259" key="4">
    <source>
        <dbReference type="PROSITE" id="PS51379"/>
    </source>
</evidence>
<dbReference type="RefSeq" id="WP_308732362.1">
    <property type="nucleotide sequence ID" value="NZ_JAJEQN010000048.1"/>
</dbReference>
<dbReference type="AlphaFoldDB" id="A0AAE3E7M8"/>
<proteinExistence type="predicted"/>
<dbReference type="InterPro" id="IPR017896">
    <property type="entry name" value="4Fe4S_Fe-S-bd"/>
</dbReference>
<organism evidence="5 6">
    <name type="scientific">Anthropogastromicrobium aceti</name>
    <dbReference type="NCBI Taxonomy" id="2981768"/>
    <lineage>
        <taxon>Bacteria</taxon>
        <taxon>Bacillati</taxon>
        <taxon>Bacillota</taxon>
        <taxon>Clostridia</taxon>
        <taxon>Lachnospirales</taxon>
        <taxon>Lachnospiraceae</taxon>
        <taxon>Anthropogastromicrobium</taxon>
    </lineage>
</organism>
<dbReference type="Pfam" id="PF04015">
    <property type="entry name" value="DUF362"/>
    <property type="match status" value="1"/>
</dbReference>
<reference evidence="5 6" key="1">
    <citation type="submission" date="2021-10" db="EMBL/GenBank/DDBJ databases">
        <title>Anaerobic single-cell dispensing facilitates the cultivation of human gut bacteria.</title>
        <authorList>
            <person name="Afrizal A."/>
        </authorList>
    </citation>
    <scope>NUCLEOTIDE SEQUENCE [LARGE SCALE GENOMIC DNA]</scope>
    <source>
        <strain evidence="5 6">CLA-AA-H224</strain>
    </source>
</reference>
<feature type="domain" description="4Fe-4S ferredoxin-type" evidence="4">
    <location>
        <begin position="217"/>
        <end position="246"/>
    </location>
</feature>
<dbReference type="EMBL" id="JAJEQN010000048">
    <property type="protein sequence ID" value="MCC2222767.1"/>
    <property type="molecule type" value="Genomic_DNA"/>
</dbReference>
<gene>
    <name evidence="5" type="ORF">LKD48_14245</name>
</gene>
<evidence type="ECO:0000256" key="2">
    <source>
        <dbReference type="ARBA" id="ARBA00023004"/>
    </source>
</evidence>
<dbReference type="Proteomes" id="UP001198200">
    <property type="component" value="Unassembled WGS sequence"/>
</dbReference>
<evidence type="ECO:0000313" key="6">
    <source>
        <dbReference type="Proteomes" id="UP001198200"/>
    </source>
</evidence>
<evidence type="ECO:0000256" key="1">
    <source>
        <dbReference type="ARBA" id="ARBA00022723"/>
    </source>
</evidence>
<keyword evidence="3" id="KW-0411">Iron-sulfur</keyword>
<keyword evidence="1" id="KW-0479">Metal-binding</keyword>
<dbReference type="GO" id="GO:0046872">
    <property type="term" value="F:metal ion binding"/>
    <property type="evidence" value="ECO:0007669"/>
    <property type="project" value="UniProtKB-KW"/>
</dbReference>
<dbReference type="SUPFAM" id="SSF54862">
    <property type="entry name" value="4Fe-4S ferredoxins"/>
    <property type="match status" value="1"/>
</dbReference>
<dbReference type="PROSITE" id="PS00198">
    <property type="entry name" value="4FE4S_FER_1"/>
    <property type="match status" value="1"/>
</dbReference>
<dbReference type="InterPro" id="IPR017900">
    <property type="entry name" value="4Fe4S_Fe_S_CS"/>
</dbReference>
<comment type="caution">
    <text evidence="5">The sequence shown here is derived from an EMBL/GenBank/DDBJ whole genome shotgun (WGS) entry which is preliminary data.</text>
</comment>